<evidence type="ECO:0000256" key="8">
    <source>
        <dbReference type="ARBA" id="ARBA00022840"/>
    </source>
</evidence>
<evidence type="ECO:0000313" key="17">
    <source>
        <dbReference type="Proteomes" id="UP001497533"/>
    </source>
</evidence>
<evidence type="ECO:0000256" key="5">
    <source>
        <dbReference type="ARBA" id="ARBA00022598"/>
    </source>
</evidence>
<dbReference type="Gene3D" id="3.30.1330.10">
    <property type="entry name" value="PurM-like, N-terminal domain"/>
    <property type="match status" value="1"/>
</dbReference>
<gene>
    <name evidence="13 16" type="primary">purM</name>
    <name evidence="16" type="ORF">PRHACTZTBTEA_225</name>
</gene>
<evidence type="ECO:0000259" key="15">
    <source>
        <dbReference type="Pfam" id="PF02769"/>
    </source>
</evidence>
<keyword evidence="7 13" id="KW-0658">Purine biosynthesis</keyword>
<dbReference type="NCBIfam" id="TIGR00878">
    <property type="entry name" value="purM"/>
    <property type="match status" value="1"/>
</dbReference>
<evidence type="ECO:0000256" key="3">
    <source>
        <dbReference type="ARBA" id="ARBA00013047"/>
    </source>
</evidence>
<dbReference type="SUPFAM" id="SSF55326">
    <property type="entry name" value="PurM N-terminal domain-like"/>
    <property type="match status" value="1"/>
</dbReference>
<evidence type="ECO:0000256" key="1">
    <source>
        <dbReference type="ARBA" id="ARBA00004686"/>
    </source>
</evidence>
<comment type="similarity">
    <text evidence="2 13">Belongs to the AIR synthase family.</text>
</comment>
<proteinExistence type="inferred from homology"/>
<dbReference type="EMBL" id="OZ034688">
    <property type="protein sequence ID" value="CAL1329150.1"/>
    <property type="molecule type" value="Genomic_DNA"/>
</dbReference>
<dbReference type="SUPFAM" id="SSF56042">
    <property type="entry name" value="PurM C-terminal domain-like"/>
    <property type="match status" value="1"/>
</dbReference>
<dbReference type="InterPro" id="IPR010918">
    <property type="entry name" value="PurM-like_C_dom"/>
</dbReference>
<dbReference type="InterPro" id="IPR036676">
    <property type="entry name" value="PurM-like_C_sf"/>
</dbReference>
<reference evidence="16" key="1">
    <citation type="submission" date="2024-04" db="EMBL/GenBank/DDBJ databases">
        <authorList>
            <person name="Manzano-Marin A."/>
            <person name="Manzano-Marin A."/>
            <person name="Alejandro Manzano Marin A."/>
        </authorList>
    </citation>
    <scope>NUCLEOTIDE SEQUENCE [LARGE SCALE GENOMIC DNA]</scope>
    <source>
        <strain evidence="16">TABTEA</strain>
    </source>
</reference>
<evidence type="ECO:0000256" key="12">
    <source>
        <dbReference type="ARBA" id="ARBA00049057"/>
    </source>
</evidence>
<evidence type="ECO:0000313" key="16">
    <source>
        <dbReference type="EMBL" id="CAL1329150.1"/>
    </source>
</evidence>
<dbReference type="PANTHER" id="PTHR10520:SF12">
    <property type="entry name" value="TRIFUNCTIONAL PURINE BIOSYNTHETIC PROTEIN ADENOSINE-3"/>
    <property type="match status" value="1"/>
</dbReference>
<comment type="subcellular location">
    <subcellularLocation>
        <location evidence="13">Cytoplasm</location>
    </subcellularLocation>
</comment>
<comment type="pathway">
    <text evidence="1 13">Purine metabolism; IMP biosynthesis via de novo pathway; 5-amino-1-(5-phospho-D-ribosyl)imidazole from N(2)-formyl-N(1)-(5-phospho-D-ribosyl)glycinamide: step 2/2.</text>
</comment>
<dbReference type="Proteomes" id="UP001497533">
    <property type="component" value="Chromosome"/>
</dbReference>
<evidence type="ECO:0000259" key="14">
    <source>
        <dbReference type="Pfam" id="PF00586"/>
    </source>
</evidence>
<dbReference type="InterPro" id="IPR004733">
    <property type="entry name" value="PurM_cligase"/>
</dbReference>
<feature type="domain" description="PurM-like N-terminal" evidence="14">
    <location>
        <begin position="60"/>
        <end position="164"/>
    </location>
</feature>
<accession>A0ABP1CGT9</accession>
<dbReference type="InterPro" id="IPR036921">
    <property type="entry name" value="PurM-like_N_sf"/>
</dbReference>
<keyword evidence="17" id="KW-1185">Reference proteome</keyword>
<comment type="catalytic activity">
    <reaction evidence="12 13">
        <text>2-formamido-N(1)-(5-O-phospho-beta-D-ribosyl)acetamidine + ATP = 5-amino-1-(5-phospho-beta-D-ribosyl)imidazole + ADP + phosphate + H(+)</text>
        <dbReference type="Rhea" id="RHEA:23032"/>
        <dbReference type="ChEBI" id="CHEBI:15378"/>
        <dbReference type="ChEBI" id="CHEBI:30616"/>
        <dbReference type="ChEBI" id="CHEBI:43474"/>
        <dbReference type="ChEBI" id="CHEBI:137981"/>
        <dbReference type="ChEBI" id="CHEBI:147287"/>
        <dbReference type="ChEBI" id="CHEBI:456216"/>
        <dbReference type="EC" id="6.3.3.1"/>
    </reaction>
</comment>
<evidence type="ECO:0000256" key="7">
    <source>
        <dbReference type="ARBA" id="ARBA00022755"/>
    </source>
</evidence>
<evidence type="ECO:0000256" key="6">
    <source>
        <dbReference type="ARBA" id="ARBA00022741"/>
    </source>
</evidence>
<keyword evidence="13" id="KW-0963">Cytoplasm</keyword>
<keyword evidence="5 13" id="KW-0436">Ligase</keyword>
<evidence type="ECO:0000256" key="2">
    <source>
        <dbReference type="ARBA" id="ARBA00010280"/>
    </source>
</evidence>
<dbReference type="Pfam" id="PF02769">
    <property type="entry name" value="AIRS_C"/>
    <property type="match status" value="1"/>
</dbReference>
<dbReference type="CDD" id="cd02196">
    <property type="entry name" value="PurM"/>
    <property type="match status" value="1"/>
</dbReference>
<evidence type="ECO:0000256" key="11">
    <source>
        <dbReference type="ARBA" id="ARBA00033093"/>
    </source>
</evidence>
<dbReference type="HAMAP" id="MF_00741">
    <property type="entry name" value="AIRS"/>
    <property type="match status" value="1"/>
</dbReference>
<protein>
    <recommendedName>
        <fullName evidence="4 13">Phosphoribosylformylglycinamidine cyclo-ligase</fullName>
        <ecNumber evidence="3 13">6.3.3.1</ecNumber>
    </recommendedName>
    <alternativeName>
        <fullName evidence="10 13">AIR synthase</fullName>
    </alternativeName>
    <alternativeName>
        <fullName evidence="11 13">AIRS</fullName>
    </alternativeName>
    <alternativeName>
        <fullName evidence="9 13">Phosphoribosyl-aminoimidazole synthetase</fullName>
    </alternativeName>
</protein>
<evidence type="ECO:0000256" key="10">
    <source>
        <dbReference type="ARBA" id="ARBA00032931"/>
    </source>
</evidence>
<name>A0ABP1CGT9_9GAMM</name>
<keyword evidence="6 13" id="KW-0547">Nucleotide-binding</keyword>
<sequence>MSNKISLNYKKAGVNIDTGNILIKHISKIAKKTNRPEIIGKIGGFSALCSLPKKYRNPILVSTTDGVGTKLRLAIDFKQHNYIGIDLVAMCVNDLIVNNAEPLFFLDYYATNKLNIKIATTIISSIIEGCKQSNCSLIGGETAEMPGIYHCNDYDLAGFCVGIAERSKIIDGSTIKINDSLIALGSNGLHSNGFSLVRKILNNNKINPKKIKIENKLLIDHLLTPTKIYVKNILKLIKKNNIHGIAHITGGGLFENISRILPKNTQAIINSSSWEKPTIFNWIQKKGNISTHEMYRVFNCGIGIIIILPNNEVNIAIKLLTSLGEKAWHIGTINKITNKDQKTVVII</sequence>
<dbReference type="EC" id="6.3.3.1" evidence="3 13"/>
<feature type="domain" description="PurM-like C-terminal" evidence="15">
    <location>
        <begin position="178"/>
        <end position="335"/>
    </location>
</feature>
<evidence type="ECO:0000256" key="4">
    <source>
        <dbReference type="ARBA" id="ARBA00020367"/>
    </source>
</evidence>
<evidence type="ECO:0000256" key="9">
    <source>
        <dbReference type="ARBA" id="ARBA00031908"/>
    </source>
</evidence>
<dbReference type="Pfam" id="PF00586">
    <property type="entry name" value="AIRS"/>
    <property type="match status" value="1"/>
</dbReference>
<dbReference type="InterPro" id="IPR016188">
    <property type="entry name" value="PurM-like_N"/>
</dbReference>
<dbReference type="PANTHER" id="PTHR10520">
    <property type="entry name" value="TRIFUNCTIONAL PURINE BIOSYNTHETIC PROTEIN ADENOSINE-3-RELATED"/>
    <property type="match status" value="1"/>
</dbReference>
<keyword evidence="8 13" id="KW-0067">ATP-binding</keyword>
<dbReference type="GO" id="GO:0004641">
    <property type="term" value="F:phosphoribosylformylglycinamidine cyclo-ligase activity"/>
    <property type="evidence" value="ECO:0007669"/>
    <property type="project" value="UniProtKB-EC"/>
</dbReference>
<evidence type="ECO:0000256" key="13">
    <source>
        <dbReference type="HAMAP-Rule" id="MF_00741"/>
    </source>
</evidence>
<dbReference type="RefSeq" id="WP_341765201.1">
    <property type="nucleotide sequence ID" value="NZ_OZ034688.1"/>
</dbReference>
<dbReference type="Gene3D" id="3.90.650.10">
    <property type="entry name" value="PurM-like C-terminal domain"/>
    <property type="match status" value="1"/>
</dbReference>
<organism evidence="16 17">
    <name type="scientific">Candidatus Providencia siddallii</name>
    <dbReference type="NCBI Taxonomy" id="1715285"/>
    <lineage>
        <taxon>Bacteria</taxon>
        <taxon>Pseudomonadati</taxon>
        <taxon>Pseudomonadota</taxon>
        <taxon>Gammaproteobacteria</taxon>
        <taxon>Enterobacterales</taxon>
        <taxon>Morganellaceae</taxon>
        <taxon>Providencia</taxon>
    </lineage>
</organism>